<dbReference type="PROSITE" id="PS00478">
    <property type="entry name" value="LIM_DOMAIN_1"/>
    <property type="match status" value="1"/>
</dbReference>
<feature type="compositionally biased region" description="Basic and acidic residues" evidence="5">
    <location>
        <begin position="73"/>
        <end position="86"/>
    </location>
</feature>
<dbReference type="PANTHER" id="PTHR15551:SF5">
    <property type="entry name" value="LIM AND CALPONIN HOMOLOGY DOMAINS-CONTAINING PROTEIN 1 ISOFORM X1"/>
    <property type="match status" value="1"/>
</dbReference>
<name>A0ABU7CRE3_9TELE</name>
<gene>
    <name evidence="7" type="ORF">CHARACLAT_026324</name>
</gene>
<evidence type="ECO:0000256" key="4">
    <source>
        <dbReference type="PROSITE-ProRule" id="PRU00125"/>
    </source>
</evidence>
<evidence type="ECO:0000313" key="8">
    <source>
        <dbReference type="Proteomes" id="UP001352852"/>
    </source>
</evidence>
<dbReference type="Pfam" id="PF00412">
    <property type="entry name" value="LIM"/>
    <property type="match status" value="1"/>
</dbReference>
<protein>
    <recommendedName>
        <fullName evidence="6">LIM zinc-binding domain-containing protein</fullName>
    </recommendedName>
</protein>
<reference evidence="7 8" key="1">
    <citation type="submission" date="2021-06" db="EMBL/GenBank/DDBJ databases">
        <authorList>
            <person name="Palmer J.M."/>
        </authorList>
    </citation>
    <scope>NUCLEOTIDE SEQUENCE [LARGE SCALE GENOMIC DNA]</scope>
    <source>
        <strain evidence="7 8">CL_MEX2019</strain>
        <tissue evidence="7">Muscle</tissue>
    </source>
</reference>
<feature type="compositionally biased region" description="Low complexity" evidence="5">
    <location>
        <begin position="183"/>
        <end position="195"/>
    </location>
</feature>
<feature type="non-terminal residue" evidence="7">
    <location>
        <position position="1"/>
    </location>
</feature>
<feature type="domain" description="LIM zinc-binding" evidence="6">
    <location>
        <begin position="210"/>
        <end position="276"/>
    </location>
</feature>
<feature type="compositionally biased region" description="Basic and acidic residues" evidence="5">
    <location>
        <begin position="93"/>
        <end position="104"/>
    </location>
</feature>
<dbReference type="PROSITE" id="PS50023">
    <property type="entry name" value="LIM_DOMAIN_2"/>
    <property type="match status" value="1"/>
</dbReference>
<feature type="compositionally biased region" description="Basic and acidic residues" evidence="5">
    <location>
        <begin position="1"/>
        <end position="37"/>
    </location>
</feature>
<keyword evidence="2 4" id="KW-0862">Zinc</keyword>
<feature type="compositionally biased region" description="Polar residues" evidence="5">
    <location>
        <begin position="118"/>
        <end position="127"/>
    </location>
</feature>
<keyword evidence="8" id="KW-1185">Reference proteome</keyword>
<sequence length="282" mass="31042">EKYQREQEKLRAEWEKAQREVAEEERKYHEEERRILEETVMPLTPHSSALPSPSRGGLSSTSEPQDTIVRSLADWERKQELLERQSRGSPETSEWKRKENDRTSDISTADDSMKTGRSIVSQDSSQGERLGHSVPNSQKLPPTLAKCSTPDKKQPGPATDSTRASRPAGERRCGPTDNNVGRSSSKPPAACPSAPDTLPPPPNRSVSGKKLCSNCGQPLGKGAAMIIETLSLYFHIHCFKCGVCKGQLGDTTTGTDVRIRNGLLNCNQCYIRSRSAGQPTTL</sequence>
<dbReference type="Proteomes" id="UP001352852">
    <property type="component" value="Unassembled WGS sequence"/>
</dbReference>
<dbReference type="CDD" id="cd08368">
    <property type="entry name" value="LIM"/>
    <property type="match status" value="1"/>
</dbReference>
<comment type="caution">
    <text evidence="7">The sequence shown here is derived from an EMBL/GenBank/DDBJ whole genome shotgun (WGS) entry which is preliminary data.</text>
</comment>
<dbReference type="SMART" id="SM00132">
    <property type="entry name" value="LIM"/>
    <property type="match status" value="1"/>
</dbReference>
<dbReference type="InterPro" id="IPR001781">
    <property type="entry name" value="Znf_LIM"/>
</dbReference>
<evidence type="ECO:0000256" key="3">
    <source>
        <dbReference type="ARBA" id="ARBA00023038"/>
    </source>
</evidence>
<evidence type="ECO:0000256" key="2">
    <source>
        <dbReference type="ARBA" id="ARBA00022833"/>
    </source>
</evidence>
<keyword evidence="3 4" id="KW-0440">LIM domain</keyword>
<keyword evidence="1 4" id="KW-0479">Metal-binding</keyword>
<evidence type="ECO:0000256" key="1">
    <source>
        <dbReference type="ARBA" id="ARBA00022723"/>
    </source>
</evidence>
<evidence type="ECO:0000313" key="7">
    <source>
        <dbReference type="EMBL" id="MED6265517.1"/>
    </source>
</evidence>
<evidence type="ECO:0000259" key="6">
    <source>
        <dbReference type="PROSITE" id="PS50023"/>
    </source>
</evidence>
<dbReference type="PANTHER" id="PTHR15551">
    <property type="entry name" value="LIM DOMAIN ONLY 7"/>
    <property type="match status" value="1"/>
</dbReference>
<proteinExistence type="predicted"/>
<feature type="region of interest" description="Disordered" evidence="5">
    <location>
        <begin position="1"/>
        <end position="208"/>
    </location>
</feature>
<organism evidence="7 8">
    <name type="scientific">Characodon lateralis</name>
    <dbReference type="NCBI Taxonomy" id="208331"/>
    <lineage>
        <taxon>Eukaryota</taxon>
        <taxon>Metazoa</taxon>
        <taxon>Chordata</taxon>
        <taxon>Craniata</taxon>
        <taxon>Vertebrata</taxon>
        <taxon>Euteleostomi</taxon>
        <taxon>Actinopterygii</taxon>
        <taxon>Neopterygii</taxon>
        <taxon>Teleostei</taxon>
        <taxon>Neoteleostei</taxon>
        <taxon>Acanthomorphata</taxon>
        <taxon>Ovalentaria</taxon>
        <taxon>Atherinomorphae</taxon>
        <taxon>Cyprinodontiformes</taxon>
        <taxon>Goodeidae</taxon>
        <taxon>Characodon</taxon>
    </lineage>
</organism>
<evidence type="ECO:0000256" key="5">
    <source>
        <dbReference type="SAM" id="MobiDB-lite"/>
    </source>
</evidence>
<feature type="compositionally biased region" description="Polar residues" evidence="5">
    <location>
        <begin position="45"/>
        <end position="65"/>
    </location>
</feature>
<dbReference type="EMBL" id="JAHUTJ010003160">
    <property type="protein sequence ID" value="MED6265517.1"/>
    <property type="molecule type" value="Genomic_DNA"/>
</dbReference>
<dbReference type="Gene3D" id="2.10.110.10">
    <property type="entry name" value="Cysteine Rich Protein"/>
    <property type="match status" value="1"/>
</dbReference>
<accession>A0ABU7CRE3</accession>